<dbReference type="KEGG" id="lyd:D7I47_13350"/>
<organism evidence="1 2">
    <name type="scientific">Protaetiibacter intestinalis</name>
    <dbReference type="NCBI Taxonomy" id="2419774"/>
    <lineage>
        <taxon>Bacteria</taxon>
        <taxon>Bacillati</taxon>
        <taxon>Actinomycetota</taxon>
        <taxon>Actinomycetes</taxon>
        <taxon>Micrococcales</taxon>
        <taxon>Microbacteriaceae</taxon>
        <taxon>Protaetiibacter</taxon>
    </lineage>
</organism>
<dbReference type="AlphaFoldDB" id="A0A387B652"/>
<proteinExistence type="predicted"/>
<evidence type="ECO:0000313" key="2">
    <source>
        <dbReference type="Proteomes" id="UP000278886"/>
    </source>
</evidence>
<dbReference type="Proteomes" id="UP000278886">
    <property type="component" value="Chromosome"/>
</dbReference>
<gene>
    <name evidence="1" type="ORF">D7I47_13350</name>
</gene>
<reference evidence="2" key="1">
    <citation type="submission" date="2018-09" db="EMBL/GenBank/DDBJ databases">
        <title>Genome sequencing of strain 2DFWR-13.</title>
        <authorList>
            <person name="Heo J."/>
            <person name="Kim S.-J."/>
            <person name="Kwon S.-W."/>
        </authorList>
    </citation>
    <scope>NUCLEOTIDE SEQUENCE [LARGE SCALE GENOMIC DNA]</scope>
    <source>
        <strain evidence="2">2DFWR-13</strain>
    </source>
</reference>
<name>A0A387B652_9MICO</name>
<keyword evidence="2" id="KW-1185">Reference proteome</keyword>
<dbReference type="EMBL" id="CP032630">
    <property type="protein sequence ID" value="AYF99142.1"/>
    <property type="molecule type" value="Genomic_DNA"/>
</dbReference>
<protein>
    <submittedName>
        <fullName evidence="1">Uncharacterized protein</fullName>
    </submittedName>
</protein>
<accession>A0A387B652</accession>
<sequence length="319" mass="34007">MARLLSPLPDNAAISSRAEPRVRLAAAVTAARAVEVTGEPEAKTAVMVTAGWLAGQINTTPRQAQKILTALERGARWTRRTGSAGGGRLLFRFTKLDAEANEVAWAHGDAIEALAQGRPDTDPLAAVIATAAHPAWSYSEGALGPRAFLALLLHNAEPGAWVGLTPAGLRAGVKELDRWGLREPGIDLLSALDTIAEETLAVFVATDRRREMQEASARERQRLEAYRAGREERYQRRRVARAILRRALDVAGAPPSGTDRAAIETWVPRLAVVVRPELVDAETASAVHDELGEILARAGFSAEFSGKAAAFVAPVAAAA</sequence>
<evidence type="ECO:0000313" key="1">
    <source>
        <dbReference type="EMBL" id="AYF99142.1"/>
    </source>
</evidence>